<reference evidence="2 3" key="1">
    <citation type="journal article" date="2016" name="Nat. Commun.">
        <title>Thousands of microbial genomes shed light on interconnected biogeochemical processes in an aquifer system.</title>
        <authorList>
            <person name="Anantharaman K."/>
            <person name="Brown C.T."/>
            <person name="Hug L.A."/>
            <person name="Sharon I."/>
            <person name="Castelle C.J."/>
            <person name="Probst A.J."/>
            <person name="Thomas B.C."/>
            <person name="Singh A."/>
            <person name="Wilkins M.J."/>
            <person name="Karaoz U."/>
            <person name="Brodie E.L."/>
            <person name="Williams K.H."/>
            <person name="Hubbard S.S."/>
            <person name="Banfield J.F."/>
        </authorList>
    </citation>
    <scope>NUCLEOTIDE SEQUENCE [LARGE SCALE GENOMIC DNA]</scope>
</reference>
<dbReference type="EMBL" id="MEWA01000026">
    <property type="protein sequence ID" value="OGC69132.1"/>
    <property type="molecule type" value="Genomic_DNA"/>
</dbReference>
<evidence type="ECO:0000256" key="1">
    <source>
        <dbReference type="SAM" id="Phobius"/>
    </source>
</evidence>
<name>A0A1F4WI90_UNCKA</name>
<comment type="caution">
    <text evidence="2">The sequence shown here is derived from an EMBL/GenBank/DDBJ whole genome shotgun (WGS) entry which is preliminary data.</text>
</comment>
<dbReference type="AlphaFoldDB" id="A0A1F4WI90"/>
<evidence type="ECO:0000313" key="3">
    <source>
        <dbReference type="Proteomes" id="UP000179113"/>
    </source>
</evidence>
<proteinExistence type="predicted"/>
<feature type="transmembrane region" description="Helical" evidence="1">
    <location>
        <begin position="7"/>
        <end position="25"/>
    </location>
</feature>
<keyword evidence="1" id="KW-0472">Membrane</keyword>
<dbReference type="Proteomes" id="UP000179113">
    <property type="component" value="Unassembled WGS sequence"/>
</dbReference>
<keyword evidence="1" id="KW-1133">Transmembrane helix</keyword>
<keyword evidence="1" id="KW-0812">Transmembrane</keyword>
<accession>A0A1F4WI90</accession>
<evidence type="ECO:0000313" key="2">
    <source>
        <dbReference type="EMBL" id="OGC69132.1"/>
    </source>
</evidence>
<sequence length="170" mass="19265">MNKYMKIVIGVSASVALIGLGFVWFRTNGIRSDLELNNGEEFLIFDNSYFPLIFKYPADWERVTSGDEEAFPLPTITDSVVSPADCKLEFGFGGGDGPSADDIVDKKVFIDGTPFLKRTWVSNDEPIFISFIEQKNLKNFELMFVWVSDENKQECLSQIDDIVDSIHFLK</sequence>
<organism evidence="2 3">
    <name type="scientific">candidate division WWE3 bacterium RIFOXYC1_FULL_39_7</name>
    <dbReference type="NCBI Taxonomy" id="1802643"/>
    <lineage>
        <taxon>Bacteria</taxon>
        <taxon>Katanobacteria</taxon>
    </lineage>
</organism>
<protein>
    <submittedName>
        <fullName evidence="2">Uncharacterized protein</fullName>
    </submittedName>
</protein>
<gene>
    <name evidence="2" type="ORF">A2415_00225</name>
</gene>